<dbReference type="Proteomes" id="UP000319342">
    <property type="component" value="Chromosome"/>
</dbReference>
<dbReference type="InterPro" id="IPR000531">
    <property type="entry name" value="Beta-barrel_TonB"/>
</dbReference>
<dbReference type="AlphaFoldDB" id="A0A518CXJ4"/>
<dbReference type="Gene3D" id="2.170.130.10">
    <property type="entry name" value="TonB-dependent receptor, plug domain"/>
    <property type="match status" value="1"/>
</dbReference>
<proteinExistence type="inferred from homology"/>
<keyword evidence="3" id="KW-0998">Cell outer membrane</keyword>
<dbReference type="Gene3D" id="2.60.40.1120">
    <property type="entry name" value="Carboxypeptidase-like, regulatory domain"/>
    <property type="match status" value="1"/>
</dbReference>
<dbReference type="Pfam" id="PF07715">
    <property type="entry name" value="Plug"/>
    <property type="match status" value="1"/>
</dbReference>
<dbReference type="SUPFAM" id="SSF56935">
    <property type="entry name" value="Porins"/>
    <property type="match status" value="1"/>
</dbReference>
<evidence type="ECO:0000256" key="2">
    <source>
        <dbReference type="ARBA" id="ARBA00023136"/>
    </source>
</evidence>
<dbReference type="RefSeq" id="WP_145184515.1">
    <property type="nucleotide sequence ID" value="NZ_CP036290.1"/>
</dbReference>
<keyword evidence="9" id="KW-1185">Reference proteome</keyword>
<evidence type="ECO:0000256" key="3">
    <source>
        <dbReference type="ARBA" id="ARBA00023237"/>
    </source>
</evidence>
<feature type="region of interest" description="Disordered" evidence="5">
    <location>
        <begin position="450"/>
        <end position="469"/>
    </location>
</feature>
<keyword evidence="4" id="KW-0798">TonB box</keyword>
<dbReference type="EMBL" id="CP036290">
    <property type="protein sequence ID" value="QDU83926.1"/>
    <property type="molecule type" value="Genomic_DNA"/>
</dbReference>
<gene>
    <name evidence="8" type="ORF">Pla163_10270</name>
</gene>
<reference evidence="8 9" key="1">
    <citation type="submission" date="2019-02" db="EMBL/GenBank/DDBJ databases">
        <title>Deep-cultivation of Planctomycetes and their phenomic and genomic characterization uncovers novel biology.</title>
        <authorList>
            <person name="Wiegand S."/>
            <person name="Jogler M."/>
            <person name="Boedeker C."/>
            <person name="Pinto D."/>
            <person name="Vollmers J."/>
            <person name="Rivas-Marin E."/>
            <person name="Kohn T."/>
            <person name="Peeters S.H."/>
            <person name="Heuer A."/>
            <person name="Rast P."/>
            <person name="Oberbeckmann S."/>
            <person name="Bunk B."/>
            <person name="Jeske O."/>
            <person name="Meyerdierks A."/>
            <person name="Storesund J.E."/>
            <person name="Kallscheuer N."/>
            <person name="Luecker S."/>
            <person name="Lage O.M."/>
            <person name="Pohl T."/>
            <person name="Merkel B.J."/>
            <person name="Hornburger P."/>
            <person name="Mueller R.-W."/>
            <person name="Bruemmer F."/>
            <person name="Labrenz M."/>
            <person name="Spormann A.M."/>
            <person name="Op den Camp H."/>
            <person name="Overmann J."/>
            <person name="Amann R."/>
            <person name="Jetten M.S.M."/>
            <person name="Mascher T."/>
            <person name="Medema M.H."/>
            <person name="Devos D.P."/>
            <person name="Kaster A.-K."/>
            <person name="Ovreas L."/>
            <person name="Rohde M."/>
            <person name="Galperin M.Y."/>
            <person name="Jogler C."/>
        </authorList>
    </citation>
    <scope>NUCLEOTIDE SEQUENCE [LARGE SCALE GENOMIC DNA]</scope>
    <source>
        <strain evidence="8 9">Pla163</strain>
    </source>
</reference>
<feature type="domain" description="TonB-dependent receptor plug" evidence="7">
    <location>
        <begin position="150"/>
        <end position="249"/>
    </location>
</feature>
<dbReference type="InterPro" id="IPR012910">
    <property type="entry name" value="Plug_dom"/>
</dbReference>
<dbReference type="InterPro" id="IPR013784">
    <property type="entry name" value="Carb-bd-like_fold"/>
</dbReference>
<dbReference type="PANTHER" id="PTHR40980:SF4">
    <property type="entry name" value="TONB-DEPENDENT RECEPTOR-LIKE BETA-BARREL DOMAIN-CONTAINING PROTEIN"/>
    <property type="match status" value="1"/>
</dbReference>
<evidence type="ECO:0000256" key="5">
    <source>
        <dbReference type="SAM" id="MobiDB-lite"/>
    </source>
</evidence>
<dbReference type="GO" id="GO:0009279">
    <property type="term" value="C:cell outer membrane"/>
    <property type="evidence" value="ECO:0007669"/>
    <property type="project" value="UniProtKB-SubCell"/>
</dbReference>
<evidence type="ECO:0000259" key="6">
    <source>
        <dbReference type="Pfam" id="PF00593"/>
    </source>
</evidence>
<accession>A0A518CXJ4</accession>
<evidence type="ECO:0000256" key="4">
    <source>
        <dbReference type="RuleBase" id="RU003357"/>
    </source>
</evidence>
<dbReference type="OrthoDB" id="9768470at2"/>
<evidence type="ECO:0000313" key="9">
    <source>
        <dbReference type="Proteomes" id="UP000319342"/>
    </source>
</evidence>
<evidence type="ECO:0000256" key="1">
    <source>
        <dbReference type="ARBA" id="ARBA00004442"/>
    </source>
</evidence>
<dbReference type="PANTHER" id="PTHR40980">
    <property type="entry name" value="PLUG DOMAIN-CONTAINING PROTEIN"/>
    <property type="match status" value="1"/>
</dbReference>
<dbReference type="Gene3D" id="2.40.170.20">
    <property type="entry name" value="TonB-dependent receptor, beta-barrel domain"/>
    <property type="match status" value="1"/>
</dbReference>
<evidence type="ECO:0000259" key="7">
    <source>
        <dbReference type="Pfam" id="PF07715"/>
    </source>
</evidence>
<dbReference type="SUPFAM" id="SSF49452">
    <property type="entry name" value="Starch-binding domain-like"/>
    <property type="match status" value="1"/>
</dbReference>
<dbReference type="InterPro" id="IPR037066">
    <property type="entry name" value="Plug_dom_sf"/>
</dbReference>
<sequence>MIARWWTLVVVALVLAVLGDPLAPVALAGMPVQDAGTGTGSIRGRVDDADFGLPLAAVQVLVVEANRTVQTSSQGNYLVSGLAPGTYTVIFTKDGFDRLPVFQVLVTSGGVRDLDVELTGKFNEMNEFVVEDVLQLGAGTELALLQLRFDSPALLDSISSDLMSRAGLSDAADGLKLVSGATVQDGKFAVIRGLPDRYVSSQLNGVRLPTADEDKRAVELDQFPSAVLESLQVSKTFTPDQQGDASGGAVDVRLKGIPDETVFKFSSQVSINSQVAGRDDFLTYEDPSLNYWGNSGGNDVQPTGGNWTGAVGISRETAPLFDYKYSFAAGGSRELDSGVRVGGLASFFYETDTSYYEKGRNDSYLVRDPGGPLVPKPSQGTLQQGEFQTALFDIDQGSRSVQWGGLATIGLESEFVKTDLIFFYNRTAEDKVTLAEDTRGKRYFIQETLGTDEYDPNDPSDPGHAGPNLDAANRLAAPYIRTETLAYTERTTTSLQWTGAVSVPLTDFGWDGLLDFSEPEVSWNLSTNRADQIEPDKRQFGSVFLPETRFFIPGIIDILQPAEFIFFRPAASVNLGNLQRTFKEIIEENDQLSLGVTFPFEQWDGRGGSLSFGLFADRLERTFDQDSYTNGNGDPNNDFAAPGGFGDFWSASFPNENHAIVEFASDVDYEGTQDITALYGMIDLPLSEQLRLITGARFERTRLAVTNFPEANALWVDPGDPANGIPPDEQATTLEPGEADVPGENIDEVLPSIGLVWEPFRDVTLRAAYSKTIARQTFKEVTPVLQQEFLGGPLFVGNPNLEQSQIDNFDLRLDYVPYEGGIVSVSWFAKDIEGAIEYVQVDASLGTYTSPFNYPKGELSGYELEVRQDLGRMWDRLDGLSIGSNATFIRSEVELTDREKAEFAAPGIAAPLESRDMTQAPEYLYNIFATYDVPESGTQLTVFYTVQGDTLVAGASATDDFVPSVYALAYDTLNMSLTQELGPYLKLKFQAKNLTNPTIDEVYRSQYIGGDTIRTSRTRGIDYSISLSASFAF</sequence>
<comment type="similarity">
    <text evidence="4">Belongs to the TonB-dependent receptor family.</text>
</comment>
<dbReference type="Pfam" id="PF00593">
    <property type="entry name" value="TonB_dep_Rec_b-barrel"/>
    <property type="match status" value="1"/>
</dbReference>
<dbReference type="Pfam" id="PF13620">
    <property type="entry name" value="CarboxypepD_reg"/>
    <property type="match status" value="1"/>
</dbReference>
<name>A0A518CXJ4_9BACT</name>
<organism evidence="8 9">
    <name type="scientific">Rohdeia mirabilis</name>
    <dbReference type="NCBI Taxonomy" id="2528008"/>
    <lineage>
        <taxon>Bacteria</taxon>
        <taxon>Pseudomonadati</taxon>
        <taxon>Planctomycetota</taxon>
        <taxon>Planctomycetia</taxon>
        <taxon>Planctomycetia incertae sedis</taxon>
        <taxon>Rohdeia</taxon>
    </lineage>
</organism>
<dbReference type="InterPro" id="IPR036942">
    <property type="entry name" value="Beta-barrel_TonB_sf"/>
</dbReference>
<protein>
    <submittedName>
        <fullName evidence="8">TonB dependent receptor</fullName>
    </submittedName>
</protein>
<dbReference type="GO" id="GO:0030246">
    <property type="term" value="F:carbohydrate binding"/>
    <property type="evidence" value="ECO:0007669"/>
    <property type="project" value="InterPro"/>
</dbReference>
<keyword evidence="2 4" id="KW-0472">Membrane</keyword>
<keyword evidence="8" id="KW-0675">Receptor</keyword>
<evidence type="ECO:0000313" key="8">
    <source>
        <dbReference type="EMBL" id="QDU83926.1"/>
    </source>
</evidence>
<comment type="subcellular location">
    <subcellularLocation>
        <location evidence="1 4">Cell outer membrane</location>
    </subcellularLocation>
</comment>
<feature type="domain" description="TonB-dependent receptor-like beta-barrel" evidence="6">
    <location>
        <begin position="451"/>
        <end position="994"/>
    </location>
</feature>